<reference evidence="2" key="1">
    <citation type="submission" date="2020-02" db="EMBL/GenBank/DDBJ databases">
        <authorList>
            <person name="Meier V. D."/>
        </authorList>
    </citation>
    <scope>NUCLEOTIDE SEQUENCE</scope>
    <source>
        <strain evidence="2">AVDCRST_MAG05</strain>
    </source>
</reference>
<proteinExistence type="predicted"/>
<feature type="region of interest" description="Disordered" evidence="1">
    <location>
        <begin position="1"/>
        <end position="134"/>
    </location>
</feature>
<evidence type="ECO:0000256" key="1">
    <source>
        <dbReference type="SAM" id="MobiDB-lite"/>
    </source>
</evidence>
<name>A0A6J4SQC8_9ACTN</name>
<feature type="non-terminal residue" evidence="2">
    <location>
        <position position="1"/>
    </location>
</feature>
<feature type="non-terminal residue" evidence="2">
    <location>
        <position position="134"/>
    </location>
</feature>
<sequence length="134" mass="13757">EPPCGRGRLGHQEEARGLGRSAPVADLQAPPTRAAGPLARRRREGAAGLQFQGRGRGLSPVAPVLVGRLDGSRGRARRAVGGAPGTRVRRHEEGAAGPDPGGRGQGLVPPRRDRQGAVRRMSAGTISDGTGNGI</sequence>
<organism evidence="2">
    <name type="scientific">uncultured Rubrobacteraceae bacterium</name>
    <dbReference type="NCBI Taxonomy" id="349277"/>
    <lineage>
        <taxon>Bacteria</taxon>
        <taxon>Bacillati</taxon>
        <taxon>Actinomycetota</taxon>
        <taxon>Rubrobacteria</taxon>
        <taxon>Rubrobacterales</taxon>
        <taxon>Rubrobacteraceae</taxon>
        <taxon>environmental samples</taxon>
    </lineage>
</organism>
<accession>A0A6J4SQC8</accession>
<dbReference type="EMBL" id="CADCVM010000275">
    <property type="protein sequence ID" value="CAA9502082.1"/>
    <property type="molecule type" value="Genomic_DNA"/>
</dbReference>
<dbReference type="AlphaFoldDB" id="A0A6J4SQC8"/>
<protein>
    <submittedName>
        <fullName evidence="2">Uncharacterized protein</fullName>
    </submittedName>
</protein>
<evidence type="ECO:0000313" key="2">
    <source>
        <dbReference type="EMBL" id="CAA9502082.1"/>
    </source>
</evidence>
<feature type="compositionally biased region" description="Polar residues" evidence="1">
    <location>
        <begin position="124"/>
        <end position="134"/>
    </location>
</feature>
<gene>
    <name evidence="2" type="ORF">AVDCRST_MAG05-2508</name>
</gene>
<feature type="compositionally biased region" description="Low complexity" evidence="1">
    <location>
        <begin position="29"/>
        <end position="38"/>
    </location>
</feature>